<dbReference type="GO" id="GO:0042840">
    <property type="term" value="P:D-glucuronate catabolic process"/>
    <property type="evidence" value="ECO:0007669"/>
    <property type="project" value="TreeGrafter"/>
</dbReference>
<dbReference type="PANTHER" id="PTHR30068:SF3">
    <property type="entry name" value="PHOSPHOLIPID_GLYCEROL ACYLTRANSFERASE DOMAIN-CONTAINING PROTEIN"/>
    <property type="match status" value="1"/>
</dbReference>
<dbReference type="GO" id="GO:0016746">
    <property type="term" value="F:acyltransferase activity"/>
    <property type="evidence" value="ECO:0007669"/>
    <property type="project" value="UniProtKB-KW"/>
</dbReference>
<evidence type="ECO:0000313" key="3">
    <source>
        <dbReference type="Proteomes" id="UP000771736"/>
    </source>
</evidence>
<feature type="domain" description="Phospholipid/glycerol acyltransferase" evidence="1">
    <location>
        <begin position="93"/>
        <end position="226"/>
    </location>
</feature>
<dbReference type="RefSeq" id="WP_273158459.1">
    <property type="nucleotide sequence ID" value="NZ_JABZSJ010000007.1"/>
</dbReference>
<keyword evidence="2" id="KW-0808">Transferase</keyword>
<organism evidence="2 3">
    <name type="scientific">Prevotella aurantiaca</name>
    <dbReference type="NCBI Taxonomy" id="596085"/>
    <lineage>
        <taxon>Bacteria</taxon>
        <taxon>Pseudomonadati</taxon>
        <taxon>Bacteroidota</taxon>
        <taxon>Bacteroidia</taxon>
        <taxon>Bacteroidales</taxon>
        <taxon>Prevotellaceae</taxon>
        <taxon>Prevotella</taxon>
    </lineage>
</organism>
<comment type="caution">
    <text evidence="2">The sequence shown here is derived from an EMBL/GenBank/DDBJ whole genome shotgun (WGS) entry which is preliminary data.</text>
</comment>
<dbReference type="PANTHER" id="PTHR30068">
    <property type="entry name" value="URONATE ISOMERASE"/>
    <property type="match status" value="1"/>
</dbReference>
<dbReference type="GO" id="GO:0019698">
    <property type="term" value="P:D-galacturonate catabolic process"/>
    <property type="evidence" value="ECO:0007669"/>
    <property type="project" value="TreeGrafter"/>
</dbReference>
<name>A0A930HL65_9BACT</name>
<dbReference type="EMBL" id="JABZSJ010000007">
    <property type="protein sequence ID" value="MBF1383706.1"/>
    <property type="molecule type" value="Genomic_DNA"/>
</dbReference>
<keyword evidence="2" id="KW-0012">Acyltransferase</keyword>
<dbReference type="Proteomes" id="UP000771736">
    <property type="component" value="Unassembled WGS sequence"/>
</dbReference>
<protein>
    <submittedName>
        <fullName evidence="2">1-acyl-sn-glycerol-3-phosphate acyltransferase</fullName>
    </submittedName>
</protein>
<evidence type="ECO:0000259" key="1">
    <source>
        <dbReference type="Pfam" id="PF01553"/>
    </source>
</evidence>
<evidence type="ECO:0000313" key="2">
    <source>
        <dbReference type="EMBL" id="MBF1383706.1"/>
    </source>
</evidence>
<accession>A0A930HL65</accession>
<gene>
    <name evidence="2" type="ORF">HXN26_02435</name>
</gene>
<sequence length="385" mass="44214">MKTLSEFDDIRPFAPEELPEVYDRLLANEQFHKVLDFLYPGVPIEVIGQNMHKCKTSLEFQKAFAYPFLKELIAKASTGCDMDASEIDSSKQHTFISNHRDIVLDSAFLSVMQIDKGFPTTCEIAIGDNLLSIPWVRDLARVNKSFIVKRGLTPRELMQASIKMAHYMIFALNEKRENIWIAQREGRAKDSNDLTQKSILKMFALGAEGTLLEKLQQFHIVPLTISYEYDPCDYLKAAEMQAKRDDVNWKKGAMDDAISMQTGIFGYKGSIHYHAAPCIDDYLEALKSKSNISNGDLLDTICLHIDKQIHRNYYLYANNYIALDELEGTTTYADKYTDADKAKFDAYLKQQLAKIEIVNKDEEYLRRRMLEMYANPTRNYLKANA</sequence>
<reference evidence="2" key="1">
    <citation type="submission" date="2020-04" db="EMBL/GenBank/DDBJ databases">
        <title>Deep metagenomics examines the oral microbiome during advanced dental caries in children, revealing novel taxa and co-occurrences with host molecules.</title>
        <authorList>
            <person name="Baker J.L."/>
            <person name="Morton J.T."/>
            <person name="Dinis M."/>
            <person name="Alvarez R."/>
            <person name="Tran N.C."/>
            <person name="Knight R."/>
            <person name="Edlund A."/>
        </authorList>
    </citation>
    <scope>NUCLEOTIDE SEQUENCE</scope>
    <source>
        <strain evidence="2">JCVI_44_bin.5</strain>
    </source>
</reference>
<proteinExistence type="predicted"/>
<dbReference type="AlphaFoldDB" id="A0A930HL65"/>
<dbReference type="Pfam" id="PF01553">
    <property type="entry name" value="Acyltransferase"/>
    <property type="match status" value="1"/>
</dbReference>
<dbReference type="InterPro" id="IPR002123">
    <property type="entry name" value="Plipid/glycerol_acylTrfase"/>
</dbReference>